<evidence type="ECO:0000256" key="5">
    <source>
        <dbReference type="ARBA" id="ARBA00022691"/>
    </source>
</evidence>
<dbReference type="AlphaFoldDB" id="A0A175RQL0"/>
<sequence>MARVVQTIPSDTPARCAVYGAPPSDLLDVPEGAVQLSPLRPDAAALERMTDATFEELVVAAPHGSIERRYVLAHALRILAPGGLLSVAAAKDKGGQRLRGELEEMGCEVSERFKARQRICTVTRPTEGLQLDEAIQAGAPVSVPDLGLLSQPGVFSWNRIDPGSALLLRHLPPLSGRGADLGAGLGVLSRAVLQSAKVEALTLVELDRRAVEAAQVNVADPRAQFLWGDVRETRLADLDFVVTNPPFHSEGIEDRGLGQAFIVAASRMLRRSGTLLLVANRHMPYEDVLRAHFRNVETRIEEAGYKIFEARK</sequence>
<evidence type="ECO:0000259" key="6">
    <source>
        <dbReference type="Pfam" id="PF05175"/>
    </source>
</evidence>
<evidence type="ECO:0000256" key="4">
    <source>
        <dbReference type="ARBA" id="ARBA00022679"/>
    </source>
</evidence>
<dbReference type="InterPro" id="IPR007848">
    <property type="entry name" value="Small_mtfrase_dom"/>
</dbReference>
<dbReference type="Proteomes" id="UP000078529">
    <property type="component" value="Unassembled WGS sequence"/>
</dbReference>
<dbReference type="Gene3D" id="3.40.50.150">
    <property type="entry name" value="Vaccinia Virus protein VP39"/>
    <property type="match status" value="1"/>
</dbReference>
<accession>A0A175RQL0</accession>
<dbReference type="GO" id="GO:0032259">
    <property type="term" value="P:methylation"/>
    <property type="evidence" value="ECO:0007669"/>
    <property type="project" value="UniProtKB-KW"/>
</dbReference>
<dbReference type="SUPFAM" id="SSF53335">
    <property type="entry name" value="S-adenosyl-L-methionine-dependent methyltransferases"/>
    <property type="match status" value="1"/>
</dbReference>
<dbReference type="CDD" id="cd02440">
    <property type="entry name" value="AdoMet_MTases"/>
    <property type="match status" value="1"/>
</dbReference>
<organism evidence="7 8">
    <name type="scientific">Aureimonas ureilytica</name>
    <dbReference type="NCBI Taxonomy" id="401562"/>
    <lineage>
        <taxon>Bacteria</taxon>
        <taxon>Pseudomonadati</taxon>
        <taxon>Pseudomonadota</taxon>
        <taxon>Alphaproteobacteria</taxon>
        <taxon>Hyphomicrobiales</taxon>
        <taxon>Aurantimonadaceae</taxon>
        <taxon>Aureimonas</taxon>
    </lineage>
</organism>
<evidence type="ECO:0000313" key="8">
    <source>
        <dbReference type="Proteomes" id="UP000078529"/>
    </source>
</evidence>
<keyword evidence="3 7" id="KW-0489">Methyltransferase</keyword>
<dbReference type="InterPro" id="IPR029063">
    <property type="entry name" value="SAM-dependent_MTases_sf"/>
</dbReference>
<evidence type="ECO:0000256" key="1">
    <source>
        <dbReference type="ARBA" id="ARBA00022490"/>
    </source>
</evidence>
<keyword evidence="4 7" id="KW-0808">Transferase</keyword>
<dbReference type="InterPro" id="IPR002052">
    <property type="entry name" value="DNA_methylase_N6_adenine_CS"/>
</dbReference>
<keyword evidence="2" id="KW-0698">rRNA processing</keyword>
<comment type="caution">
    <text evidence="7">The sequence shown here is derived from an EMBL/GenBank/DDBJ whole genome shotgun (WGS) entry which is preliminary data.</text>
</comment>
<dbReference type="GO" id="GO:0008170">
    <property type="term" value="F:N-methyltransferase activity"/>
    <property type="evidence" value="ECO:0007669"/>
    <property type="project" value="UniProtKB-ARBA"/>
</dbReference>
<dbReference type="InterPro" id="IPR046977">
    <property type="entry name" value="RsmC/RlmG"/>
</dbReference>
<feature type="domain" description="Methyltransferase small" evidence="6">
    <location>
        <begin position="147"/>
        <end position="308"/>
    </location>
</feature>
<dbReference type="PANTHER" id="PTHR47816">
    <property type="entry name" value="RIBOSOMAL RNA SMALL SUBUNIT METHYLTRANSFERASE C"/>
    <property type="match status" value="1"/>
</dbReference>
<dbReference type="Pfam" id="PF05175">
    <property type="entry name" value="MTS"/>
    <property type="match status" value="1"/>
</dbReference>
<evidence type="ECO:0000313" key="7">
    <source>
        <dbReference type="EMBL" id="KTR05731.1"/>
    </source>
</evidence>
<keyword evidence="1" id="KW-0963">Cytoplasm</keyword>
<reference evidence="7 8" key="1">
    <citation type="journal article" date="2016" name="Front. Microbiol.">
        <title>Genomic Resource of Rice Seed Associated Bacteria.</title>
        <authorList>
            <person name="Midha S."/>
            <person name="Bansal K."/>
            <person name="Sharma S."/>
            <person name="Kumar N."/>
            <person name="Patil P.P."/>
            <person name="Chaudhry V."/>
            <person name="Patil P.B."/>
        </authorList>
    </citation>
    <scope>NUCLEOTIDE SEQUENCE [LARGE SCALE GENOMIC DNA]</scope>
    <source>
        <strain evidence="7 8">NS365</strain>
    </source>
</reference>
<dbReference type="GO" id="GO:0008757">
    <property type="term" value="F:S-adenosylmethionine-dependent methyltransferase activity"/>
    <property type="evidence" value="ECO:0007669"/>
    <property type="project" value="InterPro"/>
</dbReference>
<proteinExistence type="predicted"/>
<dbReference type="PANTHER" id="PTHR47816:SF4">
    <property type="entry name" value="RIBOSOMAL RNA SMALL SUBUNIT METHYLTRANSFERASE C"/>
    <property type="match status" value="1"/>
</dbReference>
<dbReference type="PATRIC" id="fig|401562.4.peg.1776"/>
<keyword evidence="5" id="KW-0949">S-adenosyl-L-methionine</keyword>
<evidence type="ECO:0000256" key="3">
    <source>
        <dbReference type="ARBA" id="ARBA00022603"/>
    </source>
</evidence>
<dbReference type="EMBL" id="LDQA01000022">
    <property type="protein sequence ID" value="KTR05731.1"/>
    <property type="molecule type" value="Genomic_DNA"/>
</dbReference>
<keyword evidence="8" id="KW-1185">Reference proteome</keyword>
<name>A0A175RQL0_9HYPH</name>
<dbReference type="PROSITE" id="PS00092">
    <property type="entry name" value="N6_MTASE"/>
    <property type="match status" value="1"/>
</dbReference>
<dbReference type="RefSeq" id="WP_058600153.1">
    <property type="nucleotide sequence ID" value="NZ_LDQA01000022.1"/>
</dbReference>
<dbReference type="GO" id="GO:0006364">
    <property type="term" value="P:rRNA processing"/>
    <property type="evidence" value="ECO:0007669"/>
    <property type="project" value="UniProtKB-KW"/>
</dbReference>
<protein>
    <submittedName>
        <fullName evidence="7">Methyltransferase</fullName>
    </submittedName>
</protein>
<gene>
    <name evidence="7" type="ORF">NS365_10080</name>
</gene>
<evidence type="ECO:0000256" key="2">
    <source>
        <dbReference type="ARBA" id="ARBA00022552"/>
    </source>
</evidence>
<dbReference type="GO" id="GO:0003676">
    <property type="term" value="F:nucleic acid binding"/>
    <property type="evidence" value="ECO:0007669"/>
    <property type="project" value="InterPro"/>
</dbReference>